<dbReference type="PROSITE" id="PS51186">
    <property type="entry name" value="GNAT"/>
    <property type="match status" value="1"/>
</dbReference>
<dbReference type="PANTHER" id="PTHR42791:SF14">
    <property type="entry name" value="N-ACETYLTRANSFERASE DOMAIN-CONTAINING PROTEIN"/>
    <property type="match status" value="1"/>
</dbReference>
<evidence type="ECO:0000313" key="3">
    <source>
        <dbReference type="Proteomes" id="UP001147782"/>
    </source>
</evidence>
<dbReference type="GO" id="GO:0016747">
    <property type="term" value="F:acyltransferase activity, transferring groups other than amino-acyl groups"/>
    <property type="evidence" value="ECO:0007669"/>
    <property type="project" value="InterPro"/>
</dbReference>
<evidence type="ECO:0000313" key="2">
    <source>
        <dbReference type="EMBL" id="KAJ5370712.1"/>
    </source>
</evidence>
<dbReference type="InterPro" id="IPR052523">
    <property type="entry name" value="Trichothecene_AcTrans"/>
</dbReference>
<dbReference type="RefSeq" id="XP_056555146.1">
    <property type="nucleotide sequence ID" value="XM_056699733.1"/>
</dbReference>
<dbReference type="AlphaFoldDB" id="A0A9W9S2Y6"/>
<comment type="caution">
    <text evidence="2">The sequence shown here is derived from an EMBL/GenBank/DDBJ whole genome shotgun (WGS) entry which is preliminary data.</text>
</comment>
<organism evidence="2 3">
    <name type="scientific">Penicillium cataractarum</name>
    <dbReference type="NCBI Taxonomy" id="2100454"/>
    <lineage>
        <taxon>Eukaryota</taxon>
        <taxon>Fungi</taxon>
        <taxon>Dikarya</taxon>
        <taxon>Ascomycota</taxon>
        <taxon>Pezizomycotina</taxon>
        <taxon>Eurotiomycetes</taxon>
        <taxon>Eurotiomycetidae</taxon>
        <taxon>Eurotiales</taxon>
        <taxon>Aspergillaceae</taxon>
        <taxon>Penicillium</taxon>
    </lineage>
</organism>
<accession>A0A9W9S2Y6</accession>
<dbReference type="Pfam" id="PF00583">
    <property type="entry name" value="Acetyltransf_1"/>
    <property type="match status" value="1"/>
</dbReference>
<sequence>MSSNTSEDTGLRIELINQPDDFYHAFDPIANAFGHQAQDGLWIAMNPGWDTLEGKAASAARMVSRWRATTKDDHGNPDVIFLKATLPNPNQGDRVIAGIAIWVQASAVQGHGDPPMENLKESLEVETLFPENEPEQRYVCQAIRSFHKRRNQVIKEKATEAIPAVMILDMCTVDPAYQRKGIATALVQWGLDEAKRRGIPECITEASVMGRHVYAKLGFKPEGPEIEYTVDPEFVDRPRPRNLFMRTGTTA</sequence>
<dbReference type="OrthoDB" id="2832510at2759"/>
<dbReference type="SUPFAM" id="SSF55729">
    <property type="entry name" value="Acyl-CoA N-acyltransferases (Nat)"/>
    <property type="match status" value="1"/>
</dbReference>
<gene>
    <name evidence="2" type="ORF">N7496_006804</name>
</gene>
<feature type="domain" description="N-acetyltransferase" evidence="1">
    <location>
        <begin position="114"/>
        <end position="241"/>
    </location>
</feature>
<dbReference type="InterPro" id="IPR000182">
    <property type="entry name" value="GNAT_dom"/>
</dbReference>
<dbReference type="InterPro" id="IPR016181">
    <property type="entry name" value="Acyl_CoA_acyltransferase"/>
</dbReference>
<dbReference type="PANTHER" id="PTHR42791">
    <property type="entry name" value="GNAT FAMILY ACETYLTRANSFERASE"/>
    <property type="match status" value="1"/>
</dbReference>
<reference evidence="2" key="2">
    <citation type="journal article" date="2023" name="IMA Fungus">
        <title>Comparative genomic study of the Penicillium genus elucidates a diverse pangenome and 15 lateral gene transfer events.</title>
        <authorList>
            <person name="Petersen C."/>
            <person name="Sorensen T."/>
            <person name="Nielsen M.R."/>
            <person name="Sondergaard T.E."/>
            <person name="Sorensen J.L."/>
            <person name="Fitzpatrick D.A."/>
            <person name="Frisvad J.C."/>
            <person name="Nielsen K.L."/>
        </authorList>
    </citation>
    <scope>NUCLEOTIDE SEQUENCE</scope>
    <source>
        <strain evidence="2">IBT 29864</strain>
    </source>
</reference>
<reference evidence="2" key="1">
    <citation type="submission" date="2022-11" db="EMBL/GenBank/DDBJ databases">
        <authorList>
            <person name="Petersen C."/>
        </authorList>
    </citation>
    <scope>NUCLEOTIDE SEQUENCE</scope>
    <source>
        <strain evidence="2">IBT 29864</strain>
    </source>
</reference>
<evidence type="ECO:0000259" key="1">
    <source>
        <dbReference type="PROSITE" id="PS51186"/>
    </source>
</evidence>
<protein>
    <recommendedName>
        <fullName evidence="1">N-acetyltransferase domain-containing protein</fullName>
    </recommendedName>
</protein>
<name>A0A9W9S2Y6_9EURO</name>
<keyword evidence="3" id="KW-1185">Reference proteome</keyword>
<dbReference type="EMBL" id="JAPZBS010000005">
    <property type="protein sequence ID" value="KAJ5370712.1"/>
    <property type="molecule type" value="Genomic_DNA"/>
</dbReference>
<dbReference type="GeneID" id="81438912"/>
<dbReference type="Proteomes" id="UP001147782">
    <property type="component" value="Unassembled WGS sequence"/>
</dbReference>
<proteinExistence type="predicted"/>
<dbReference type="Gene3D" id="3.40.630.30">
    <property type="match status" value="1"/>
</dbReference>
<dbReference type="CDD" id="cd04301">
    <property type="entry name" value="NAT_SF"/>
    <property type="match status" value="1"/>
</dbReference>